<keyword evidence="3" id="KW-0489">Methyltransferase</keyword>
<gene>
    <name evidence="3" type="ORF">HNR28_000324</name>
</gene>
<dbReference type="Gene3D" id="3.40.50.150">
    <property type="entry name" value="Vaccinia Virus protein VP39"/>
    <property type="match status" value="1"/>
</dbReference>
<dbReference type="Proteomes" id="UP000541136">
    <property type="component" value="Unassembled WGS sequence"/>
</dbReference>
<dbReference type="Pfam" id="PF08242">
    <property type="entry name" value="Methyltransf_12"/>
    <property type="match status" value="1"/>
</dbReference>
<feature type="region of interest" description="Disordered" evidence="1">
    <location>
        <begin position="1"/>
        <end position="20"/>
    </location>
</feature>
<proteinExistence type="predicted"/>
<evidence type="ECO:0000256" key="1">
    <source>
        <dbReference type="SAM" id="MobiDB-lite"/>
    </source>
</evidence>
<dbReference type="RefSeq" id="WP_084330647.1">
    <property type="nucleotide sequence ID" value="NZ_JACHIB010000002.1"/>
</dbReference>
<dbReference type="CDD" id="cd02440">
    <property type="entry name" value="AdoMet_MTases"/>
    <property type="match status" value="1"/>
</dbReference>
<evidence type="ECO:0000259" key="2">
    <source>
        <dbReference type="Pfam" id="PF08242"/>
    </source>
</evidence>
<evidence type="ECO:0000313" key="4">
    <source>
        <dbReference type="Proteomes" id="UP000541136"/>
    </source>
</evidence>
<organism evidence="3 4">
    <name type="scientific">Castellaniella defragrans</name>
    <name type="common">Alcaligenes defragrans</name>
    <dbReference type="NCBI Taxonomy" id="75697"/>
    <lineage>
        <taxon>Bacteria</taxon>
        <taxon>Pseudomonadati</taxon>
        <taxon>Pseudomonadota</taxon>
        <taxon>Betaproteobacteria</taxon>
        <taxon>Burkholderiales</taxon>
        <taxon>Alcaligenaceae</taxon>
        <taxon>Castellaniella</taxon>
    </lineage>
</organism>
<keyword evidence="3" id="KW-0808">Transferase</keyword>
<protein>
    <submittedName>
        <fullName evidence="3">SAM-dependent methyltransferase</fullName>
    </submittedName>
</protein>
<feature type="domain" description="Methyltransferase type 12" evidence="2">
    <location>
        <begin position="80"/>
        <end position="172"/>
    </location>
</feature>
<dbReference type="InterPro" id="IPR013217">
    <property type="entry name" value="Methyltransf_12"/>
</dbReference>
<evidence type="ECO:0000313" key="3">
    <source>
        <dbReference type="EMBL" id="MBB6082304.1"/>
    </source>
</evidence>
<dbReference type="EMBL" id="JACHIB010000002">
    <property type="protein sequence ID" value="MBB6082304.1"/>
    <property type="molecule type" value="Genomic_DNA"/>
</dbReference>
<reference evidence="3 4" key="1">
    <citation type="submission" date="2020-08" db="EMBL/GenBank/DDBJ databases">
        <title>Genomic Encyclopedia of Type Strains, Phase IV (KMG-IV): sequencing the most valuable type-strain genomes for metagenomic binning, comparative biology and taxonomic classification.</title>
        <authorList>
            <person name="Goeker M."/>
        </authorList>
    </citation>
    <scope>NUCLEOTIDE SEQUENCE [LARGE SCALE GENOMIC DNA]</scope>
    <source>
        <strain evidence="3 4">DSM 12141</strain>
    </source>
</reference>
<name>A0A7W9TKJ7_CASDE</name>
<comment type="caution">
    <text evidence="3">The sequence shown here is derived from an EMBL/GenBank/DDBJ whole genome shotgun (WGS) entry which is preliminary data.</text>
</comment>
<dbReference type="AlphaFoldDB" id="A0A7W9TKJ7"/>
<dbReference type="InterPro" id="IPR029063">
    <property type="entry name" value="SAM-dependent_MTases_sf"/>
</dbReference>
<sequence>MTAASASSVPGPVAPGAAPAPDKVTDIVARQYSAWVYPQPVQDMQAAIADGYFEFAAPHLFGPLLWPEGRSLAGLRVLIAGCGSNQAAYNALSMPEAQVTAIDISMNSLQHSQFLKEKHGLHNLTLRHMGLLQVPRLGQQLDYIVCTGVLHHLPSPDAGLQALRAVLAPDGMMNLMLYGQSLRLGVYLMQEVFRRLGCGQTPEDVALVRATLACLPDDHVLRRYLAVADDLRYDAGIVDTFLHPQDRAYTVPQVLAFARENGLGFWGWTDAKDYDARAVLGLQHPALARIQALPPEERWATLELLAQTRGTHRFLLCHPRRLALRPRFDTPGWLAYVPVRHPFLKILQPGSIQQDRPAQLKRDWHEFSLNRNGTALLDAVDGRRSVRHVLRQAQKALPDLGLEHARVFFQLMHDWGHVLYETPGKTPG</sequence>
<accession>A0A7W9TKJ7</accession>
<dbReference type="GO" id="GO:0008168">
    <property type="term" value="F:methyltransferase activity"/>
    <property type="evidence" value="ECO:0007669"/>
    <property type="project" value="UniProtKB-KW"/>
</dbReference>
<dbReference type="SUPFAM" id="SSF53335">
    <property type="entry name" value="S-adenosyl-L-methionine-dependent methyltransferases"/>
    <property type="match status" value="1"/>
</dbReference>
<dbReference type="GO" id="GO:0032259">
    <property type="term" value="P:methylation"/>
    <property type="evidence" value="ECO:0007669"/>
    <property type="project" value="UniProtKB-KW"/>
</dbReference>